<protein>
    <submittedName>
        <fullName evidence="1">Transcription factor TFIID</fullName>
    </submittedName>
</protein>
<dbReference type="EMBL" id="MK500494">
    <property type="protein sequence ID" value="QBK90544.1"/>
    <property type="molecule type" value="Genomic_DNA"/>
</dbReference>
<gene>
    <name evidence="1" type="ORF">LCPAC104_00400</name>
</gene>
<name>A0A481Z3V8_9VIRU</name>
<sequence length="369" mass="43369">MEIEYEKQIETEKSNLEYKNNNSEKNPIPFESLKISTINSIVRLNTKINIDKLFYLLEVIPPEQIVKKKKMKTTFPGIIISANYKNVVRGASFSSKSFPNSIIIYVNTKKKIINLKLCKETFQICGVTSEEMIIETVEIIIKHIFYIQKILEIIKNNPIETQKTLDWIALKILGKELNVIEKTNILSNDFENEKIEKINSIIIPKEYPDDFPEDINKYLARYFIRLSTDFFNYKLFIEKLNNIVKNLDYNIIKENLNISNISYAKINYNYKLNFEINRQKIYEIFSNNDNFSAEYNNTVNHHVSVNLSFEISEDLKDKISRKPQKLHHTFLIYRSGCITQSSPCTELAKIAYEKFMKIITDNKKTIFKS</sequence>
<evidence type="ECO:0000313" key="1">
    <source>
        <dbReference type="EMBL" id="QBK90544.1"/>
    </source>
</evidence>
<organism evidence="1">
    <name type="scientific">Pithovirus LCPAC104</name>
    <dbReference type="NCBI Taxonomy" id="2506589"/>
    <lineage>
        <taxon>Viruses</taxon>
        <taxon>Pithoviruses</taxon>
    </lineage>
</organism>
<reference evidence="1" key="1">
    <citation type="journal article" date="2019" name="MBio">
        <title>Virus Genomes from Deep Sea Sediments Expand the Ocean Megavirome and Support Independent Origins of Viral Gigantism.</title>
        <authorList>
            <person name="Backstrom D."/>
            <person name="Yutin N."/>
            <person name="Jorgensen S.L."/>
            <person name="Dharamshi J."/>
            <person name="Homa F."/>
            <person name="Zaremba-Niedwiedzka K."/>
            <person name="Spang A."/>
            <person name="Wolf Y.I."/>
            <person name="Koonin E.V."/>
            <person name="Ettema T.J."/>
        </authorList>
    </citation>
    <scope>NUCLEOTIDE SEQUENCE</scope>
</reference>
<accession>A0A481Z3V8</accession>
<proteinExistence type="predicted"/>